<comment type="caution">
    <text evidence="3">The sequence shown here is derived from an EMBL/GenBank/DDBJ whole genome shotgun (WGS) entry which is preliminary data.</text>
</comment>
<dbReference type="AlphaFoldDB" id="A0ABD0PL73"/>
<accession>A0ABD0PL73</accession>
<dbReference type="EMBL" id="JAMKFB020000015">
    <property type="protein sequence ID" value="KAL0174780.1"/>
    <property type="molecule type" value="Genomic_DNA"/>
</dbReference>
<evidence type="ECO:0000313" key="4">
    <source>
        <dbReference type="Proteomes" id="UP001529510"/>
    </source>
</evidence>
<sequence length="60" mass="6636">MTACATWQFLGSGSKDCCLFRLPVTVRNCGDFYVYLLQPTQGCMGYCAEGKSVNLNECLK</sequence>
<organism evidence="3 4">
    <name type="scientific">Cirrhinus mrigala</name>
    <name type="common">Mrigala</name>
    <dbReference type="NCBI Taxonomy" id="683832"/>
    <lineage>
        <taxon>Eukaryota</taxon>
        <taxon>Metazoa</taxon>
        <taxon>Chordata</taxon>
        <taxon>Craniata</taxon>
        <taxon>Vertebrata</taxon>
        <taxon>Euteleostomi</taxon>
        <taxon>Actinopterygii</taxon>
        <taxon>Neopterygii</taxon>
        <taxon>Teleostei</taxon>
        <taxon>Ostariophysi</taxon>
        <taxon>Cypriniformes</taxon>
        <taxon>Cyprinidae</taxon>
        <taxon>Labeoninae</taxon>
        <taxon>Labeonini</taxon>
        <taxon>Cirrhinus</taxon>
    </lineage>
</organism>
<evidence type="ECO:0000256" key="2">
    <source>
        <dbReference type="ARBA" id="ARBA00023157"/>
    </source>
</evidence>
<keyword evidence="2" id="KW-1015">Disulfide bond</keyword>
<keyword evidence="1" id="KW-0732">Signal</keyword>
<name>A0ABD0PL73_CIRMR</name>
<gene>
    <name evidence="3" type="ORF">M9458_030748</name>
</gene>
<dbReference type="Proteomes" id="UP001529510">
    <property type="component" value="Unassembled WGS sequence"/>
</dbReference>
<dbReference type="PANTHER" id="PTHR14949:SF53">
    <property type="entry name" value="VON WILLEBRAND FACTOR D AND EGF DOMAIN-CONTAINING PROTEIN"/>
    <property type="match status" value="1"/>
</dbReference>
<reference evidence="3 4" key="1">
    <citation type="submission" date="2024-05" db="EMBL/GenBank/DDBJ databases">
        <title>Genome sequencing and assembly of Indian major carp, Cirrhinus mrigala (Hamilton, 1822).</title>
        <authorList>
            <person name="Mohindra V."/>
            <person name="Chowdhury L.M."/>
            <person name="Lal K."/>
            <person name="Jena J.K."/>
        </authorList>
    </citation>
    <scope>NUCLEOTIDE SEQUENCE [LARGE SCALE GENOMIC DNA]</scope>
    <source>
        <strain evidence="3">CM1030</strain>
        <tissue evidence="3">Blood</tissue>
    </source>
</reference>
<dbReference type="PANTHER" id="PTHR14949">
    <property type="entry name" value="EGF-LIKE-DOMAIN, MULTIPLE 7, 8"/>
    <property type="match status" value="1"/>
</dbReference>
<protein>
    <submittedName>
        <fullName evidence="3">Uncharacterized protein</fullName>
    </submittedName>
</protein>
<keyword evidence="4" id="KW-1185">Reference proteome</keyword>
<evidence type="ECO:0000313" key="3">
    <source>
        <dbReference type="EMBL" id="KAL0174780.1"/>
    </source>
</evidence>
<evidence type="ECO:0000256" key="1">
    <source>
        <dbReference type="ARBA" id="ARBA00022729"/>
    </source>
</evidence>
<dbReference type="InterPro" id="IPR050969">
    <property type="entry name" value="Dev_Signal_Modulators"/>
</dbReference>
<proteinExistence type="predicted"/>
<feature type="non-terminal residue" evidence="3">
    <location>
        <position position="60"/>
    </location>
</feature>